<keyword evidence="2" id="KW-1003">Cell membrane</keyword>
<feature type="compositionally biased region" description="Basic and acidic residues" evidence="11">
    <location>
        <begin position="418"/>
        <end position="431"/>
    </location>
</feature>
<dbReference type="GO" id="GO:0046872">
    <property type="term" value="F:metal ion binding"/>
    <property type="evidence" value="ECO:0007669"/>
    <property type="project" value="UniProtKB-KW"/>
</dbReference>
<accession>A0A1I4DEY4</accession>
<dbReference type="Pfam" id="PF01435">
    <property type="entry name" value="Peptidase_M48"/>
    <property type="match status" value="1"/>
</dbReference>
<feature type="transmembrane region" description="Helical" evidence="12">
    <location>
        <begin position="18"/>
        <end position="42"/>
    </location>
</feature>
<keyword evidence="10 12" id="KW-0472">Membrane</keyword>
<dbReference type="Gene3D" id="3.30.2010.10">
    <property type="entry name" value="Metalloproteases ('zincins'), catalytic domain"/>
    <property type="match status" value="1"/>
</dbReference>
<evidence type="ECO:0000256" key="6">
    <source>
        <dbReference type="ARBA" id="ARBA00022801"/>
    </source>
</evidence>
<keyword evidence="7" id="KW-0862">Zinc</keyword>
<feature type="transmembrane region" description="Helical" evidence="12">
    <location>
        <begin position="54"/>
        <end position="75"/>
    </location>
</feature>
<evidence type="ECO:0000256" key="2">
    <source>
        <dbReference type="ARBA" id="ARBA00022475"/>
    </source>
</evidence>
<feature type="region of interest" description="Disordered" evidence="11">
    <location>
        <begin position="334"/>
        <end position="442"/>
    </location>
</feature>
<keyword evidence="8 12" id="KW-1133">Transmembrane helix</keyword>
<keyword evidence="14" id="KW-0346">Stress response</keyword>
<name>A0A1I4DEY4_9PROT</name>
<dbReference type="InterPro" id="IPR050083">
    <property type="entry name" value="HtpX_protease"/>
</dbReference>
<evidence type="ECO:0000256" key="7">
    <source>
        <dbReference type="ARBA" id="ARBA00022833"/>
    </source>
</evidence>
<keyword evidence="15" id="KW-1185">Reference proteome</keyword>
<evidence type="ECO:0000256" key="5">
    <source>
        <dbReference type="ARBA" id="ARBA00022723"/>
    </source>
</evidence>
<protein>
    <submittedName>
        <fullName evidence="14">Heat shock protein HtpX</fullName>
    </submittedName>
</protein>
<dbReference type="PANTHER" id="PTHR43221">
    <property type="entry name" value="PROTEASE HTPX"/>
    <property type="match status" value="1"/>
</dbReference>
<evidence type="ECO:0000256" key="11">
    <source>
        <dbReference type="SAM" id="MobiDB-lite"/>
    </source>
</evidence>
<feature type="compositionally biased region" description="Acidic residues" evidence="11">
    <location>
        <begin position="341"/>
        <end position="353"/>
    </location>
</feature>
<dbReference type="GO" id="GO:0004222">
    <property type="term" value="F:metalloendopeptidase activity"/>
    <property type="evidence" value="ECO:0007669"/>
    <property type="project" value="InterPro"/>
</dbReference>
<keyword evidence="4 12" id="KW-0812">Transmembrane</keyword>
<evidence type="ECO:0000313" key="15">
    <source>
        <dbReference type="Proteomes" id="UP000199473"/>
    </source>
</evidence>
<sequence>MQATGLRTHGWNTALRSILLLAGFPFLLVAMGYAIALFLVAWDAPTVAKGFAQAWRLLPTIIPLALVVAAIWFAIAWKANLRILEIASGAKRVADPRDEPRLWRLAEELCIARGMTLPRLSVIESPARNAFAAGLTPDRSMVAVTRGLMDALDDRELSAVLAHELAHIRNGDARIGVIATVFCGVITLVTDGVWNILKAMRHVRLGGGGRSSSSSSSSRSGNSGGAGVVVVLILVAIVIAVMAHVLAIVLRMALSRNREYLADTGAVEMTQDADAMISALRKVAQRPQLPEVAEQVRALFLHDRALSRNVGWFATHPPIERRIEALVRYAGGHDPGPLPEIADDPPPAEDATDPDATLAPWKPEHAPAFAGGGEASPWAPGTAEQTAPLAPRSEQQERLDAMAAFARTLDAGIMQNQAKREEARREGRNPDEAAPPPPHRPR</sequence>
<keyword evidence="9" id="KW-0482">Metalloprotease</keyword>
<evidence type="ECO:0000259" key="13">
    <source>
        <dbReference type="Pfam" id="PF01435"/>
    </source>
</evidence>
<evidence type="ECO:0000313" key="14">
    <source>
        <dbReference type="EMBL" id="SFK91715.1"/>
    </source>
</evidence>
<evidence type="ECO:0000256" key="3">
    <source>
        <dbReference type="ARBA" id="ARBA00022670"/>
    </source>
</evidence>
<dbReference type="GO" id="GO:0006508">
    <property type="term" value="P:proteolysis"/>
    <property type="evidence" value="ECO:0007669"/>
    <property type="project" value="UniProtKB-KW"/>
</dbReference>
<evidence type="ECO:0000256" key="8">
    <source>
        <dbReference type="ARBA" id="ARBA00022989"/>
    </source>
</evidence>
<reference evidence="14 15" key="1">
    <citation type="submission" date="2016-10" db="EMBL/GenBank/DDBJ databases">
        <authorList>
            <person name="de Groot N.N."/>
        </authorList>
    </citation>
    <scope>NUCLEOTIDE SEQUENCE [LARGE SCALE GENOMIC DNA]</scope>
    <source>
        <strain evidence="14 15">DSM 19981</strain>
    </source>
</reference>
<evidence type="ECO:0000256" key="10">
    <source>
        <dbReference type="ARBA" id="ARBA00023136"/>
    </source>
</evidence>
<feature type="transmembrane region" description="Helical" evidence="12">
    <location>
        <begin position="175"/>
        <end position="197"/>
    </location>
</feature>
<keyword evidence="5" id="KW-0479">Metal-binding</keyword>
<evidence type="ECO:0000256" key="12">
    <source>
        <dbReference type="SAM" id="Phobius"/>
    </source>
</evidence>
<keyword evidence="6" id="KW-0378">Hydrolase</keyword>
<dbReference type="OrthoDB" id="15218at2"/>
<feature type="domain" description="Peptidase M48" evidence="13">
    <location>
        <begin position="97"/>
        <end position="328"/>
    </location>
</feature>
<dbReference type="EMBL" id="FOSQ01000010">
    <property type="protein sequence ID" value="SFK91715.1"/>
    <property type="molecule type" value="Genomic_DNA"/>
</dbReference>
<evidence type="ECO:0000256" key="4">
    <source>
        <dbReference type="ARBA" id="ARBA00022692"/>
    </source>
</evidence>
<dbReference type="Proteomes" id="UP000199473">
    <property type="component" value="Unassembled WGS sequence"/>
</dbReference>
<feature type="compositionally biased region" description="Pro residues" evidence="11">
    <location>
        <begin position="433"/>
        <end position="442"/>
    </location>
</feature>
<dbReference type="STRING" id="1123062.SAMN02745775_110181"/>
<keyword evidence="3" id="KW-0645">Protease</keyword>
<proteinExistence type="predicted"/>
<dbReference type="PANTHER" id="PTHR43221:SF2">
    <property type="entry name" value="PROTEASE HTPX HOMOLOG"/>
    <property type="match status" value="1"/>
</dbReference>
<feature type="transmembrane region" description="Helical" evidence="12">
    <location>
        <begin position="226"/>
        <end position="250"/>
    </location>
</feature>
<evidence type="ECO:0000256" key="1">
    <source>
        <dbReference type="ARBA" id="ARBA00001947"/>
    </source>
</evidence>
<comment type="cofactor">
    <cofactor evidence="1">
        <name>Zn(2+)</name>
        <dbReference type="ChEBI" id="CHEBI:29105"/>
    </cofactor>
</comment>
<evidence type="ECO:0000256" key="9">
    <source>
        <dbReference type="ARBA" id="ARBA00023049"/>
    </source>
</evidence>
<organism evidence="14 15">
    <name type="scientific">Falsiroseomonas stagni DSM 19981</name>
    <dbReference type="NCBI Taxonomy" id="1123062"/>
    <lineage>
        <taxon>Bacteria</taxon>
        <taxon>Pseudomonadati</taxon>
        <taxon>Pseudomonadota</taxon>
        <taxon>Alphaproteobacteria</taxon>
        <taxon>Acetobacterales</taxon>
        <taxon>Roseomonadaceae</taxon>
        <taxon>Falsiroseomonas</taxon>
    </lineage>
</organism>
<dbReference type="RefSeq" id="WP_092962064.1">
    <property type="nucleotide sequence ID" value="NZ_FOSQ01000010.1"/>
</dbReference>
<gene>
    <name evidence="14" type="ORF">SAMN02745775_110181</name>
</gene>
<dbReference type="AlphaFoldDB" id="A0A1I4DEY4"/>
<dbReference type="InterPro" id="IPR001915">
    <property type="entry name" value="Peptidase_M48"/>
</dbReference>